<dbReference type="InterPro" id="IPR011009">
    <property type="entry name" value="Kinase-like_dom_sf"/>
</dbReference>
<dbReference type="SUPFAM" id="SSF82171">
    <property type="entry name" value="DPP6 N-terminal domain-like"/>
    <property type="match status" value="1"/>
</dbReference>
<evidence type="ECO:0000313" key="9">
    <source>
        <dbReference type="EMBL" id="GLY79078.1"/>
    </source>
</evidence>
<evidence type="ECO:0000256" key="4">
    <source>
        <dbReference type="ARBA" id="ARBA00022840"/>
    </source>
</evidence>
<dbReference type="RefSeq" id="WP_285630074.1">
    <property type="nucleotide sequence ID" value="NZ_BSTJ01000010.1"/>
</dbReference>
<dbReference type="Pfam" id="PF07676">
    <property type="entry name" value="PD40"/>
    <property type="match status" value="3"/>
</dbReference>
<feature type="region of interest" description="Disordered" evidence="6">
    <location>
        <begin position="621"/>
        <end position="640"/>
    </location>
</feature>
<dbReference type="PROSITE" id="PS00107">
    <property type="entry name" value="PROTEIN_KINASE_ATP"/>
    <property type="match status" value="1"/>
</dbReference>
<keyword evidence="1" id="KW-0808">Transferase</keyword>
<dbReference type="InterPro" id="IPR008271">
    <property type="entry name" value="Ser/Thr_kinase_AS"/>
</dbReference>
<feature type="transmembrane region" description="Helical" evidence="7">
    <location>
        <begin position="377"/>
        <end position="396"/>
    </location>
</feature>
<dbReference type="GO" id="GO:0004674">
    <property type="term" value="F:protein serine/threonine kinase activity"/>
    <property type="evidence" value="ECO:0007669"/>
    <property type="project" value="TreeGrafter"/>
</dbReference>
<dbReference type="PROSITE" id="PS00108">
    <property type="entry name" value="PROTEIN_KINASE_ST"/>
    <property type="match status" value="1"/>
</dbReference>
<keyword evidence="7" id="KW-0472">Membrane</keyword>
<dbReference type="Gene3D" id="3.30.200.20">
    <property type="entry name" value="Phosphorylase Kinase, domain 1"/>
    <property type="match status" value="1"/>
</dbReference>
<dbReference type="InterPro" id="IPR000719">
    <property type="entry name" value="Prot_kinase_dom"/>
</dbReference>
<protein>
    <recommendedName>
        <fullName evidence="8">Protein kinase domain-containing protein</fullName>
    </recommendedName>
</protein>
<proteinExistence type="predicted"/>
<dbReference type="Gene3D" id="1.10.510.10">
    <property type="entry name" value="Transferase(Phosphotransferase) domain 1"/>
    <property type="match status" value="1"/>
</dbReference>
<dbReference type="PROSITE" id="PS50011">
    <property type="entry name" value="PROTEIN_KINASE_DOM"/>
    <property type="match status" value="1"/>
</dbReference>
<keyword evidence="4 5" id="KW-0067">ATP-binding</keyword>
<evidence type="ECO:0000256" key="1">
    <source>
        <dbReference type="ARBA" id="ARBA00022679"/>
    </source>
</evidence>
<name>A0A9W6RNV1_9ACTN</name>
<feature type="region of interest" description="Disordered" evidence="6">
    <location>
        <begin position="294"/>
        <end position="372"/>
    </location>
</feature>
<dbReference type="Gene3D" id="2.120.10.30">
    <property type="entry name" value="TolB, C-terminal domain"/>
    <property type="match status" value="2"/>
</dbReference>
<evidence type="ECO:0000256" key="6">
    <source>
        <dbReference type="SAM" id="MobiDB-lite"/>
    </source>
</evidence>
<feature type="domain" description="Protein kinase" evidence="8">
    <location>
        <begin position="24"/>
        <end position="274"/>
    </location>
</feature>
<dbReference type="SUPFAM" id="SSF56112">
    <property type="entry name" value="Protein kinase-like (PK-like)"/>
    <property type="match status" value="1"/>
</dbReference>
<dbReference type="PANTHER" id="PTHR43289:SF34">
    <property type="entry name" value="SERINE_THREONINE-PROTEIN KINASE YBDM-RELATED"/>
    <property type="match status" value="1"/>
</dbReference>
<keyword evidence="3" id="KW-0418">Kinase</keyword>
<evidence type="ECO:0000256" key="5">
    <source>
        <dbReference type="PROSITE-ProRule" id="PRU10141"/>
    </source>
</evidence>
<dbReference type="InterPro" id="IPR011042">
    <property type="entry name" value="6-blade_b-propeller_TolB-like"/>
</dbReference>
<comment type="caution">
    <text evidence="9">The sequence shown here is derived from an EMBL/GenBank/DDBJ whole genome shotgun (WGS) entry which is preliminary data.</text>
</comment>
<keyword evidence="7" id="KW-0812">Transmembrane</keyword>
<gene>
    <name evidence="9" type="ORF">Airi01_073450</name>
</gene>
<dbReference type="GO" id="GO:0005524">
    <property type="term" value="F:ATP binding"/>
    <property type="evidence" value="ECO:0007669"/>
    <property type="project" value="UniProtKB-UniRule"/>
</dbReference>
<evidence type="ECO:0000256" key="3">
    <source>
        <dbReference type="ARBA" id="ARBA00022777"/>
    </source>
</evidence>
<evidence type="ECO:0000256" key="7">
    <source>
        <dbReference type="SAM" id="Phobius"/>
    </source>
</evidence>
<dbReference type="AlphaFoldDB" id="A0A9W6RNV1"/>
<feature type="binding site" evidence="5">
    <location>
        <position position="52"/>
    </location>
    <ligand>
        <name>ATP</name>
        <dbReference type="ChEBI" id="CHEBI:30616"/>
    </ligand>
</feature>
<reference evidence="9" key="1">
    <citation type="submission" date="2023-03" db="EMBL/GenBank/DDBJ databases">
        <title>Actinoallomurus iriomotensis NBRC 103681.</title>
        <authorList>
            <person name="Ichikawa N."/>
            <person name="Sato H."/>
            <person name="Tonouchi N."/>
        </authorList>
    </citation>
    <scope>NUCLEOTIDE SEQUENCE</scope>
    <source>
        <strain evidence="9">NBRC 103681</strain>
    </source>
</reference>
<dbReference type="Pfam" id="PF00069">
    <property type="entry name" value="Pkinase"/>
    <property type="match status" value="1"/>
</dbReference>
<organism evidence="9 10">
    <name type="scientific">Actinoallomurus iriomotensis</name>
    <dbReference type="NCBI Taxonomy" id="478107"/>
    <lineage>
        <taxon>Bacteria</taxon>
        <taxon>Bacillati</taxon>
        <taxon>Actinomycetota</taxon>
        <taxon>Actinomycetes</taxon>
        <taxon>Streptosporangiales</taxon>
        <taxon>Thermomonosporaceae</taxon>
        <taxon>Actinoallomurus</taxon>
    </lineage>
</organism>
<dbReference type="SMART" id="SM00220">
    <property type="entry name" value="S_TKc"/>
    <property type="match status" value="1"/>
</dbReference>
<dbReference type="PANTHER" id="PTHR43289">
    <property type="entry name" value="MITOGEN-ACTIVATED PROTEIN KINASE KINASE KINASE 20-RELATED"/>
    <property type="match status" value="1"/>
</dbReference>
<dbReference type="InterPro" id="IPR011659">
    <property type="entry name" value="WD40"/>
</dbReference>
<dbReference type="CDD" id="cd14014">
    <property type="entry name" value="STKc_PknB_like"/>
    <property type="match status" value="1"/>
</dbReference>
<evidence type="ECO:0000313" key="10">
    <source>
        <dbReference type="Proteomes" id="UP001165135"/>
    </source>
</evidence>
<feature type="transmembrane region" description="Helical" evidence="7">
    <location>
        <begin position="122"/>
        <end position="143"/>
    </location>
</feature>
<dbReference type="InterPro" id="IPR017441">
    <property type="entry name" value="Protein_kinase_ATP_BS"/>
</dbReference>
<sequence length="691" mass="72247">MDGQRRTGAGTPLRPGDPEQVGPYALQARLGEGGMGAVYLGRGPDGRQVAIKVVRAELAQDPGFLTRFQDEVTNARRVASFCTAQVLDHGESGGRAYMVTEYIEGVSLKDYVKQNGELSPGMLHGVAVGVAAALVAIHAAGLIHRDLKPANVMLSFSGPRVIDFGISQALDAASGLTMTGQLVGSPGWMAPERILRQQVTTAVDIFSWGCLVAYARNGVNPFGTGDFSVMSARLVHGDPEIGDLPAPLDRLVRAALDKDPHNRPTARDLLLALVGGETSEAAVLGKLTAWQPPIPPAGPVPGQGSFPPGPLSGPLPGPPSGPPEGPGHTVAAGSGMPGGPGHTVAVTPERTAPTANPTRPMPPDGGSPARRRGRGRVLLAGAAAVVVAAAVTGWLLTRHDGGKPTGAAGGSGPAPLPKAGLLVRIDRQSGWPSRCYGSIGRLVPTTHVAAKVISDDDKCDMLPRWSPDRKQIAFTRNVSATVNELWITNADGTGTPRMITDIVDGRTRSAWSPDGKKIAIVAKTPSGRQIAVITIAHPETPLRLTGDGADKDDPAWCGNRVAFWSKKSGTQQIYTVDAGTAGGSWTQVTHDDHDVNDPSFSPDCRTMAYTEQPAKDARHVWLTPSDGTGTPRRLTSTATRDMDPTFSPDGTWIATARGETAHQSIWAIRVDGTGAMPVSAGDLGIAHPDWS</sequence>
<feature type="compositionally biased region" description="Polar residues" evidence="6">
    <location>
        <begin position="625"/>
        <end position="639"/>
    </location>
</feature>
<dbReference type="EMBL" id="BSTJ01000010">
    <property type="protein sequence ID" value="GLY79078.1"/>
    <property type="molecule type" value="Genomic_DNA"/>
</dbReference>
<evidence type="ECO:0000256" key="2">
    <source>
        <dbReference type="ARBA" id="ARBA00022741"/>
    </source>
</evidence>
<keyword evidence="2 5" id="KW-0547">Nucleotide-binding</keyword>
<accession>A0A9W6RNV1</accession>
<feature type="region of interest" description="Disordered" evidence="6">
    <location>
        <begin position="1"/>
        <end position="20"/>
    </location>
</feature>
<dbReference type="Proteomes" id="UP001165135">
    <property type="component" value="Unassembled WGS sequence"/>
</dbReference>
<feature type="compositionally biased region" description="Pro residues" evidence="6">
    <location>
        <begin position="307"/>
        <end position="325"/>
    </location>
</feature>
<evidence type="ECO:0000259" key="8">
    <source>
        <dbReference type="PROSITE" id="PS50011"/>
    </source>
</evidence>
<keyword evidence="7" id="KW-1133">Transmembrane helix</keyword>